<feature type="compositionally biased region" description="Pro residues" evidence="9">
    <location>
        <begin position="912"/>
        <end position="923"/>
    </location>
</feature>
<keyword evidence="3" id="KW-1017">Isopeptide bond</keyword>
<dbReference type="PANTHER" id="PTHR11200">
    <property type="entry name" value="INOSITOL 5-PHOSPHATASE"/>
    <property type="match status" value="1"/>
</dbReference>
<dbReference type="InterPro" id="IPR015943">
    <property type="entry name" value="WD40/YVTN_repeat-like_dom_sf"/>
</dbReference>
<keyword evidence="4" id="KW-0479">Metal-binding</keyword>
<evidence type="ECO:0000256" key="3">
    <source>
        <dbReference type="ARBA" id="ARBA00022499"/>
    </source>
</evidence>
<dbReference type="Gene3D" id="2.130.10.10">
    <property type="entry name" value="YVTN repeat-like/Quinoprotein amine dehydrogenase"/>
    <property type="match status" value="1"/>
</dbReference>
<keyword evidence="8" id="KW-0832">Ubl conjugation</keyword>
<sequence length="970" mass="106999">MDKANGLLWTGHKDGRIRSWRMDLETAATAPAPPPPGSGGEGSVGGSAHGGPNSAPVFREALTWQAYGRTPVLSMAITSYGEIWSGSEAGVIKAWPYDAIAKSLSLSPEERHMAALLVERAYIDLRNHCTVGNVCSLPASDVKYMLADHSRAKVWTLTSMTFALWDARTRELLKVFGMDGQVESARLDAPVMPEQPMEEVEVKVKPSKKDKSGGSLNFFQKSRNALMGAADAVRRVATKGTFVEDNRRTGAVAQADDGAIWSGCTNGCIIQWDGNGNRIQEFQHHTSSVQCIKALGDRVWVGYASGTVQVMDVDGNLLAGWTGHSCPVIRMAIGGSYIYTLAHHGGIRGWPLTSPGPLDDVLRTELANKELSYTRMEKINIMVGSWNVAQGKATAESLKAWLGSVASDVGLVVVGLQEVEMGAGFLAISAAKETVGLEGSANGQWWIDNIGKALDEGTSFHRVGSRQLAALLIAAWARKSLKPYVGDVEAAAVPCGLGRAIGNKVYDGIYVQTFKFLVVASIFEGCVLMYNYHNDKFLNMKNESWNEVIGRVLARYSRIFSLYTPYKIKGFCASATSVQLHKTVNVNGNQVDEVRPDLADADMVVFLGDFNYRLYGITYDEARDMVSQRSFDWLREKDQLRAEMKAGKVFQGMREGLIKFPPTYKFQKHAPGLGGYDSGEKKRIPAWCDRVLYRDSRAVSVAECSLECPVVAAITSYVAVMEVTESDHKPVRCTFSVDIARVDELTRRQEYGEIIESNEEVRSMLKESCFVPDSTVSTEEIILENQENIVFQITNNCETSKAAFEILCEGQSTKKDDGTKPEIIPRASFGFPLWLEVLPANGLIKPGETVDITIHHEDFYTQEEFVDGIPQNWWCEDTRDKEAVIMVNITGSTSTETKTHMINVRHRCPATSAPPPINPPVTLTPPVNNMPTEAPSKRSSKKKETSRQQQQDYAQFASTEVHDLYRMRCP</sequence>
<evidence type="ECO:0000256" key="5">
    <source>
        <dbReference type="ARBA" id="ARBA00022737"/>
    </source>
</evidence>
<proteinExistence type="inferred from homology"/>
<dbReference type="GO" id="GO:0046856">
    <property type="term" value="P:phosphatidylinositol dephosphorylation"/>
    <property type="evidence" value="ECO:0007669"/>
    <property type="project" value="InterPro"/>
</dbReference>
<comment type="similarity">
    <text evidence="2">Belongs to the inositol polyphosphate 5-phosphatase family.</text>
</comment>
<dbReference type="GO" id="GO:0009846">
    <property type="term" value="P:pollen germination"/>
    <property type="evidence" value="ECO:0007669"/>
    <property type="project" value="UniProtKB-ARBA"/>
</dbReference>
<feature type="compositionally biased region" description="Gly residues" evidence="9">
    <location>
        <begin position="38"/>
        <end position="49"/>
    </location>
</feature>
<evidence type="ECO:0000256" key="9">
    <source>
        <dbReference type="SAM" id="MobiDB-lite"/>
    </source>
</evidence>
<evidence type="ECO:0000256" key="7">
    <source>
        <dbReference type="ARBA" id="ARBA00022842"/>
    </source>
</evidence>
<dbReference type="FunFam" id="3.60.10.10:FF:000011">
    <property type="entry name" value="Type II inositol polyphosphate 5-phosphatase 15"/>
    <property type="match status" value="1"/>
</dbReference>
<dbReference type="Pfam" id="PF23755">
    <property type="entry name" value="Ig-like_IP5PC_F"/>
    <property type="match status" value="1"/>
</dbReference>
<dbReference type="Pfam" id="PF22669">
    <property type="entry name" value="Exo_endo_phos2"/>
    <property type="match status" value="1"/>
</dbReference>
<organism evidence="11 12">
    <name type="scientific">Triticum turgidum subsp. durum</name>
    <name type="common">Durum wheat</name>
    <name type="synonym">Triticum durum</name>
    <dbReference type="NCBI Taxonomy" id="4567"/>
    <lineage>
        <taxon>Eukaryota</taxon>
        <taxon>Viridiplantae</taxon>
        <taxon>Streptophyta</taxon>
        <taxon>Embryophyta</taxon>
        <taxon>Tracheophyta</taxon>
        <taxon>Spermatophyta</taxon>
        <taxon>Magnoliopsida</taxon>
        <taxon>Liliopsida</taxon>
        <taxon>Poales</taxon>
        <taxon>Poaceae</taxon>
        <taxon>BOP clade</taxon>
        <taxon>Pooideae</taxon>
        <taxon>Triticodae</taxon>
        <taxon>Triticeae</taxon>
        <taxon>Triticinae</taxon>
        <taxon>Triticum</taxon>
    </lineage>
</organism>
<dbReference type="Gramene" id="TRITD5Bv1G155520.3">
    <property type="protein sequence ID" value="TRITD5Bv1G155520.3"/>
    <property type="gene ID" value="TRITD5Bv1G155520"/>
</dbReference>
<dbReference type="InterPro" id="IPR000300">
    <property type="entry name" value="IPPc"/>
</dbReference>
<keyword evidence="5" id="KW-0677">Repeat</keyword>
<evidence type="ECO:0000256" key="2">
    <source>
        <dbReference type="ARBA" id="ARBA00010768"/>
    </source>
</evidence>
<feature type="region of interest" description="Disordered" evidence="9">
    <location>
        <begin position="909"/>
        <end position="958"/>
    </location>
</feature>
<evidence type="ECO:0000256" key="1">
    <source>
        <dbReference type="ARBA" id="ARBA00001946"/>
    </source>
</evidence>
<feature type="region of interest" description="Disordered" evidence="9">
    <location>
        <begin position="27"/>
        <end position="52"/>
    </location>
</feature>
<evidence type="ECO:0000256" key="6">
    <source>
        <dbReference type="ARBA" id="ARBA00022801"/>
    </source>
</evidence>
<dbReference type="InterPro" id="IPR001680">
    <property type="entry name" value="WD40_rpt"/>
</dbReference>
<keyword evidence="12" id="KW-1185">Reference proteome</keyword>
<dbReference type="SUPFAM" id="SSF56219">
    <property type="entry name" value="DNase I-like"/>
    <property type="match status" value="1"/>
</dbReference>
<dbReference type="InterPro" id="IPR036322">
    <property type="entry name" value="WD40_repeat_dom_sf"/>
</dbReference>
<gene>
    <name evidence="11" type="ORF">TRITD_5Bv1G155520</name>
</gene>
<dbReference type="InterPro" id="IPR056454">
    <property type="entry name" value="Beta-prop_IP5PC_F"/>
</dbReference>
<keyword evidence="6" id="KW-0378">Hydrolase</keyword>
<dbReference type="InterPro" id="IPR046985">
    <property type="entry name" value="IP5"/>
</dbReference>
<evidence type="ECO:0000259" key="10">
    <source>
        <dbReference type="SMART" id="SM00128"/>
    </source>
</evidence>
<evidence type="ECO:0000313" key="12">
    <source>
        <dbReference type="Proteomes" id="UP000324705"/>
    </source>
</evidence>
<keyword evidence="7" id="KW-0460">Magnesium</keyword>
<dbReference type="PANTHER" id="PTHR11200:SF145">
    <property type="entry name" value="OS09G0500300 PROTEIN"/>
    <property type="match status" value="1"/>
</dbReference>
<dbReference type="EMBL" id="LT934120">
    <property type="protein sequence ID" value="VAI34096.1"/>
    <property type="molecule type" value="Genomic_DNA"/>
</dbReference>
<comment type="cofactor">
    <cofactor evidence="1">
        <name>Mg(2+)</name>
        <dbReference type="ChEBI" id="CHEBI:18420"/>
    </cofactor>
</comment>
<dbReference type="InterPro" id="IPR036691">
    <property type="entry name" value="Endo/exonu/phosph_ase_sf"/>
</dbReference>
<dbReference type="InterPro" id="IPR056455">
    <property type="entry name" value="Ig-like_IP5PC_F"/>
</dbReference>
<dbReference type="Proteomes" id="UP000324705">
    <property type="component" value="Chromosome 5B"/>
</dbReference>
<reference evidence="11 12" key="1">
    <citation type="submission" date="2017-09" db="EMBL/GenBank/DDBJ databases">
        <authorList>
            <consortium name="International Durum Wheat Genome Sequencing Consortium (IDWGSC)"/>
            <person name="Milanesi L."/>
        </authorList>
    </citation>
    <scope>NUCLEOTIDE SEQUENCE [LARGE SCALE GENOMIC DNA]</scope>
    <source>
        <strain evidence="12">cv. Svevo</strain>
    </source>
</reference>
<protein>
    <recommendedName>
        <fullName evidence="10">Inositol polyphosphate-related phosphatase domain-containing protein</fullName>
    </recommendedName>
</protein>
<dbReference type="GO" id="GO:0046872">
    <property type="term" value="F:metal ion binding"/>
    <property type="evidence" value="ECO:0007669"/>
    <property type="project" value="UniProtKB-KW"/>
</dbReference>
<name>A0A9R1AN81_TRITD</name>
<evidence type="ECO:0000256" key="4">
    <source>
        <dbReference type="ARBA" id="ARBA00022723"/>
    </source>
</evidence>
<evidence type="ECO:0000313" key="11">
    <source>
        <dbReference type="EMBL" id="VAI34096.1"/>
    </source>
</evidence>
<evidence type="ECO:0000256" key="8">
    <source>
        <dbReference type="ARBA" id="ARBA00022843"/>
    </source>
</evidence>
<dbReference type="SMART" id="SM00128">
    <property type="entry name" value="IPPc"/>
    <property type="match status" value="1"/>
</dbReference>
<dbReference type="AlphaFoldDB" id="A0A9R1AN81"/>
<dbReference type="SMART" id="SM00320">
    <property type="entry name" value="WD40"/>
    <property type="match status" value="3"/>
</dbReference>
<feature type="domain" description="Inositol polyphosphate-related phosphatase" evidence="10">
    <location>
        <begin position="377"/>
        <end position="743"/>
    </location>
</feature>
<dbReference type="SUPFAM" id="SSF50978">
    <property type="entry name" value="WD40 repeat-like"/>
    <property type="match status" value="1"/>
</dbReference>
<dbReference type="Pfam" id="PF23754">
    <property type="entry name" value="Beta-prop_IP5PC_F"/>
    <property type="match status" value="1"/>
</dbReference>
<dbReference type="GO" id="GO:0004439">
    <property type="term" value="F:phosphatidylinositol-4,5-bisphosphate 5-phosphatase activity"/>
    <property type="evidence" value="ECO:0007669"/>
    <property type="project" value="TreeGrafter"/>
</dbReference>
<dbReference type="Gene3D" id="3.60.10.10">
    <property type="entry name" value="Endonuclease/exonuclease/phosphatase"/>
    <property type="match status" value="1"/>
</dbReference>
<accession>A0A9R1AN81</accession>